<evidence type="ECO:0000256" key="4">
    <source>
        <dbReference type="ARBA" id="ARBA00022552"/>
    </source>
</evidence>
<evidence type="ECO:0000256" key="3">
    <source>
        <dbReference type="ARBA" id="ARBA00017551"/>
    </source>
</evidence>
<reference evidence="6 7" key="1">
    <citation type="journal article" date="2019" name="Commun. Biol.">
        <title>The bagworm genome reveals a unique fibroin gene that provides high tensile strength.</title>
        <authorList>
            <person name="Kono N."/>
            <person name="Nakamura H."/>
            <person name="Ohtoshi R."/>
            <person name="Tomita M."/>
            <person name="Numata K."/>
            <person name="Arakawa K."/>
        </authorList>
    </citation>
    <scope>NUCLEOTIDE SEQUENCE [LARGE SCALE GENOMIC DNA]</scope>
</reference>
<keyword evidence="4" id="KW-0698">rRNA processing</keyword>
<dbReference type="AlphaFoldDB" id="A0A4C1SYC8"/>
<comment type="function">
    <text evidence="1">May be involved in 20S pre-rRNA processing.</text>
</comment>
<dbReference type="InterPro" id="IPR019398">
    <property type="entry name" value="Pre-rRNA_process_TSR2"/>
</dbReference>
<organism evidence="6 7">
    <name type="scientific">Eumeta variegata</name>
    <name type="common">Bagworm moth</name>
    <name type="synonym">Eumeta japonica</name>
    <dbReference type="NCBI Taxonomy" id="151549"/>
    <lineage>
        <taxon>Eukaryota</taxon>
        <taxon>Metazoa</taxon>
        <taxon>Ecdysozoa</taxon>
        <taxon>Arthropoda</taxon>
        <taxon>Hexapoda</taxon>
        <taxon>Insecta</taxon>
        <taxon>Pterygota</taxon>
        <taxon>Neoptera</taxon>
        <taxon>Endopterygota</taxon>
        <taxon>Lepidoptera</taxon>
        <taxon>Glossata</taxon>
        <taxon>Ditrysia</taxon>
        <taxon>Tineoidea</taxon>
        <taxon>Psychidae</taxon>
        <taxon>Oiketicinae</taxon>
        <taxon>Eumeta</taxon>
    </lineage>
</organism>
<keyword evidence="7" id="KW-1185">Reference proteome</keyword>
<name>A0A4C1SYC8_EUMVA</name>
<protein>
    <recommendedName>
        <fullName evidence="3">Pre-rRNA-processing protein TSR2 homolog</fullName>
    </recommendedName>
</protein>
<dbReference type="OrthoDB" id="263560at2759"/>
<feature type="region of interest" description="Disordered" evidence="5">
    <location>
        <begin position="83"/>
        <end position="150"/>
    </location>
</feature>
<evidence type="ECO:0000313" key="6">
    <source>
        <dbReference type="EMBL" id="GBP06270.1"/>
    </source>
</evidence>
<evidence type="ECO:0000256" key="1">
    <source>
        <dbReference type="ARBA" id="ARBA00002210"/>
    </source>
</evidence>
<dbReference type="Proteomes" id="UP000299102">
    <property type="component" value="Unassembled WGS sequence"/>
</dbReference>
<evidence type="ECO:0000256" key="2">
    <source>
        <dbReference type="ARBA" id="ARBA00006524"/>
    </source>
</evidence>
<comment type="similarity">
    <text evidence="2">Belongs to the TSR2 family.</text>
</comment>
<feature type="compositionally biased region" description="Acidic residues" evidence="5">
    <location>
        <begin position="102"/>
        <end position="112"/>
    </location>
</feature>
<dbReference type="STRING" id="151549.A0A4C1SYC8"/>
<dbReference type="PANTHER" id="PTHR21250">
    <property type="entry name" value="PRE-RRNA-PROCESSING PROTEIN TSR2 HOMOLOG"/>
    <property type="match status" value="1"/>
</dbReference>
<proteinExistence type="inferred from homology"/>
<feature type="compositionally biased region" description="Polar residues" evidence="5">
    <location>
        <begin position="114"/>
        <end position="150"/>
    </location>
</feature>
<dbReference type="GO" id="GO:0006364">
    <property type="term" value="P:rRNA processing"/>
    <property type="evidence" value="ECO:0007669"/>
    <property type="project" value="UniProtKB-KW"/>
</dbReference>
<dbReference type="EMBL" id="BGZK01004009">
    <property type="protein sequence ID" value="GBP06270.1"/>
    <property type="molecule type" value="Genomic_DNA"/>
</dbReference>
<dbReference type="Pfam" id="PF10273">
    <property type="entry name" value="WGG"/>
    <property type="match status" value="1"/>
</dbReference>
<evidence type="ECO:0000313" key="7">
    <source>
        <dbReference type="Proteomes" id="UP000299102"/>
    </source>
</evidence>
<gene>
    <name evidence="6" type="ORF">EVAR_72813_1</name>
</gene>
<accession>A0A4C1SYC8</accession>
<comment type="caution">
    <text evidence="6">The sequence shown here is derived from an EMBL/GenBank/DDBJ whole genome shotgun (WGS) entry which is preliminary data.</text>
</comment>
<evidence type="ECO:0000256" key="5">
    <source>
        <dbReference type="SAM" id="MobiDB-lite"/>
    </source>
</evidence>
<sequence>MDIMNYTYEFCINEDNITQGELKDVIEELMDQELNTICEDGSVSEICKHLLRYKEMSLLGQYAMIEEELNKLQGKDWLRPDVKLTYTPSDGDSSSESRSESDNSDIDDELMDFESNQQSGSECKGIQSNKQNADTVQSEDGWTTVRNKKR</sequence>